<accession>A0A0D0PJL8</accession>
<feature type="chain" id="PRO_5002218551" description="NlpC/P60 domain-containing protein" evidence="1">
    <location>
        <begin position="32"/>
        <end position="183"/>
    </location>
</feature>
<evidence type="ECO:0000313" key="2">
    <source>
        <dbReference type="EMBL" id="KIQ62674.1"/>
    </source>
</evidence>
<evidence type="ECO:0008006" key="4">
    <source>
        <dbReference type="Google" id="ProtNLM"/>
    </source>
</evidence>
<protein>
    <recommendedName>
        <fullName evidence="4">NlpC/P60 domain-containing protein</fullName>
    </recommendedName>
</protein>
<proteinExistence type="predicted"/>
<comment type="caution">
    <text evidence="2">The sequence shown here is derived from an EMBL/GenBank/DDBJ whole genome shotgun (WGS) entry which is preliminary data.</text>
</comment>
<organism evidence="2 3">
    <name type="scientific">Kitasatospora griseola</name>
    <name type="common">Streptomyces griseolosporeus</name>
    <dbReference type="NCBI Taxonomy" id="2064"/>
    <lineage>
        <taxon>Bacteria</taxon>
        <taxon>Bacillati</taxon>
        <taxon>Actinomycetota</taxon>
        <taxon>Actinomycetes</taxon>
        <taxon>Kitasatosporales</taxon>
        <taxon>Streptomycetaceae</taxon>
        <taxon>Kitasatospora</taxon>
    </lineage>
</organism>
<keyword evidence="1" id="KW-0732">Signal</keyword>
<dbReference type="OrthoDB" id="5620138at2"/>
<gene>
    <name evidence="2" type="ORF">TR51_27270</name>
</gene>
<dbReference type="PATRIC" id="fig|2064.6.peg.5789"/>
<dbReference type="AlphaFoldDB" id="A0A0D0PJL8"/>
<dbReference type="EMBL" id="JXZB01000004">
    <property type="protein sequence ID" value="KIQ62674.1"/>
    <property type="molecule type" value="Genomic_DNA"/>
</dbReference>
<feature type="signal peptide" evidence="1">
    <location>
        <begin position="1"/>
        <end position="31"/>
    </location>
</feature>
<dbReference type="Proteomes" id="UP000032066">
    <property type="component" value="Unassembled WGS sequence"/>
</dbReference>
<evidence type="ECO:0000256" key="1">
    <source>
        <dbReference type="SAM" id="SignalP"/>
    </source>
</evidence>
<evidence type="ECO:0000313" key="3">
    <source>
        <dbReference type="Proteomes" id="UP000032066"/>
    </source>
</evidence>
<sequence length="183" mass="19130">MTRSNTARRTVAALLTAGVSAVLMTAAPAHADSNDSCHPSGAMPRVGVFGNEFAPAPSDPLVRAQGWVDAGLTCSPMGSFGGYRTDAGGYAAMAWRLTESMEPSELLSTGSVTPLAGRDDLAPGDGLLNPAGFGHAVVFDHWADDAHTSYLGYEFTAAGVQHRTIPYPYFAGQGDFRPVRAAR</sequence>
<dbReference type="RefSeq" id="WP_043914880.1">
    <property type="nucleotide sequence ID" value="NZ_JXZB01000004.1"/>
</dbReference>
<reference evidence="2 3" key="1">
    <citation type="submission" date="2015-02" db="EMBL/GenBank/DDBJ databases">
        <title>Draft genome sequence of Kitasatospora griseola MF730-N6, a bafilomycin, terpentecin and satosporin producer.</title>
        <authorList>
            <person name="Arens J.C."/>
            <person name="Haltli B."/>
            <person name="Kerr R.G."/>
        </authorList>
    </citation>
    <scope>NUCLEOTIDE SEQUENCE [LARGE SCALE GENOMIC DNA]</scope>
    <source>
        <strain evidence="2 3">MF730-N6</strain>
    </source>
</reference>
<dbReference type="STRING" id="2064.TR51_27270"/>
<keyword evidence="3" id="KW-1185">Reference proteome</keyword>
<name>A0A0D0PJL8_KITGR</name>